<dbReference type="InterPro" id="IPR016181">
    <property type="entry name" value="Acyl_CoA_acyltransferase"/>
</dbReference>
<dbReference type="GO" id="GO:0016747">
    <property type="term" value="F:acyltransferase activity, transferring groups other than amino-acyl groups"/>
    <property type="evidence" value="ECO:0007669"/>
    <property type="project" value="InterPro"/>
</dbReference>
<keyword evidence="2" id="KW-1185">Reference proteome</keyword>
<dbReference type="PANTHER" id="PTHR43792:SF1">
    <property type="entry name" value="N-ACETYLTRANSFERASE DOMAIN-CONTAINING PROTEIN"/>
    <property type="match status" value="1"/>
</dbReference>
<dbReference type="EMBL" id="AP025739">
    <property type="protein sequence ID" value="BDI29881.1"/>
    <property type="molecule type" value="Genomic_DNA"/>
</dbReference>
<accession>A0A402D571</accession>
<dbReference type="Proteomes" id="UP000287394">
    <property type="component" value="Chromosome"/>
</dbReference>
<dbReference type="InterPro" id="IPR051531">
    <property type="entry name" value="N-acetyltransferase"/>
</dbReference>
<dbReference type="PANTHER" id="PTHR43792">
    <property type="entry name" value="GNAT FAMILY, PUTATIVE (AFU_ORTHOLOGUE AFUA_3G00765)-RELATED-RELATED"/>
    <property type="match status" value="1"/>
</dbReference>
<organism evidence="1 2">
    <name type="scientific">Capsulimonas corticalis</name>
    <dbReference type="NCBI Taxonomy" id="2219043"/>
    <lineage>
        <taxon>Bacteria</taxon>
        <taxon>Bacillati</taxon>
        <taxon>Armatimonadota</taxon>
        <taxon>Armatimonadia</taxon>
        <taxon>Capsulimonadales</taxon>
        <taxon>Capsulimonadaceae</taxon>
        <taxon>Capsulimonas</taxon>
    </lineage>
</organism>
<sequence>MFTLTTPRLLLRDLRADDWEAVHRLHADPDVQRYMLPGQGSERYTRRFVQISIEHAAQATRTFYGLALVRRDDGVLIGTCVLGAIGMRRQGARVGWTLGKAYWRQGYGTETARALVDFAFETLGVTQIYGECFTGNIGSRRVMEKAGLTLRPRSLWAEYAAGLRYGDLRPMLIYALDRGRWKPSGALLSNSGKPLPDQVQ</sequence>
<dbReference type="Gene3D" id="3.40.630.30">
    <property type="match status" value="1"/>
</dbReference>
<dbReference type="KEGG" id="ccot:CCAX7_19320"/>
<dbReference type="PROSITE" id="PS51186">
    <property type="entry name" value="GNAT"/>
    <property type="match status" value="1"/>
</dbReference>
<dbReference type="InterPro" id="IPR000182">
    <property type="entry name" value="GNAT_dom"/>
</dbReference>
<evidence type="ECO:0000313" key="1">
    <source>
        <dbReference type="EMBL" id="BDI29881.1"/>
    </source>
</evidence>
<dbReference type="SUPFAM" id="SSF55729">
    <property type="entry name" value="Acyl-CoA N-acyltransferases (Nat)"/>
    <property type="match status" value="1"/>
</dbReference>
<dbReference type="AlphaFoldDB" id="A0A402D571"/>
<evidence type="ECO:0000313" key="2">
    <source>
        <dbReference type="Proteomes" id="UP000287394"/>
    </source>
</evidence>
<dbReference type="Pfam" id="PF13302">
    <property type="entry name" value="Acetyltransf_3"/>
    <property type="match status" value="1"/>
</dbReference>
<dbReference type="RefSeq" id="WP_165864617.1">
    <property type="nucleotide sequence ID" value="NZ_AP025739.1"/>
</dbReference>
<gene>
    <name evidence="1" type="ORF">CCAX7_19320</name>
</gene>
<proteinExistence type="predicted"/>
<name>A0A402D571_9BACT</name>
<protein>
    <submittedName>
        <fullName evidence="1">Uncharacterized protein</fullName>
    </submittedName>
</protein>
<reference evidence="1 2" key="1">
    <citation type="journal article" date="2019" name="Int. J. Syst. Evol. Microbiol.">
        <title>Capsulimonas corticalis gen. nov., sp. nov., an aerobic capsulated bacterium, of a novel bacterial order, Capsulimonadales ord. nov., of the class Armatimonadia of the phylum Armatimonadetes.</title>
        <authorList>
            <person name="Li J."/>
            <person name="Kudo C."/>
            <person name="Tonouchi A."/>
        </authorList>
    </citation>
    <scope>NUCLEOTIDE SEQUENCE [LARGE SCALE GENOMIC DNA]</scope>
    <source>
        <strain evidence="1 2">AX-7</strain>
    </source>
</reference>